<organism evidence="1 2">
    <name type="scientific">Saprospira grandis (strain Lewin)</name>
    <dbReference type="NCBI Taxonomy" id="984262"/>
    <lineage>
        <taxon>Bacteria</taxon>
        <taxon>Pseudomonadati</taxon>
        <taxon>Bacteroidota</taxon>
        <taxon>Saprospiria</taxon>
        <taxon>Saprospirales</taxon>
        <taxon>Saprospiraceae</taxon>
        <taxon>Saprospira</taxon>
    </lineage>
</organism>
<dbReference type="EMBL" id="CP002831">
    <property type="protein sequence ID" value="AFC25960.1"/>
    <property type="molecule type" value="Genomic_DNA"/>
</dbReference>
<proteinExistence type="predicted"/>
<protein>
    <submittedName>
        <fullName evidence="1">Uncharacterized protein</fullName>
    </submittedName>
</protein>
<sequence length="56" mass="5903">MGLPLRPFGPAGRAVPQLAARSALRRLRRLGLALRATAIHPRPLGRALGQALGSLL</sequence>
<dbReference type="KEGG" id="sgn:SGRA_3232"/>
<dbReference type="STRING" id="984262.SGRA_3232"/>
<dbReference type="Proteomes" id="UP000007519">
    <property type="component" value="Chromosome"/>
</dbReference>
<name>H6L104_SAPGL</name>
<dbReference type="AlphaFoldDB" id="H6L104"/>
<keyword evidence="2" id="KW-1185">Reference proteome</keyword>
<gene>
    <name evidence="1" type="ordered locus">SGRA_3232</name>
</gene>
<dbReference type="HOGENOM" id="CLU_3011748_0_0_10"/>
<evidence type="ECO:0000313" key="1">
    <source>
        <dbReference type="EMBL" id="AFC25960.1"/>
    </source>
</evidence>
<accession>H6L104</accession>
<evidence type="ECO:0000313" key="2">
    <source>
        <dbReference type="Proteomes" id="UP000007519"/>
    </source>
</evidence>
<reference evidence="1 2" key="1">
    <citation type="journal article" date="2012" name="Stand. Genomic Sci.">
        <title>Complete genome sequencing and analysis of Saprospira grandis str. Lewin, a predatory marine bacterium.</title>
        <authorList>
            <person name="Saw J.H."/>
            <person name="Yuryev A."/>
            <person name="Kanbe M."/>
            <person name="Hou S."/>
            <person name="Young A.G."/>
            <person name="Aizawa S."/>
            <person name="Alam M."/>
        </authorList>
    </citation>
    <scope>NUCLEOTIDE SEQUENCE [LARGE SCALE GENOMIC DNA]</scope>
    <source>
        <strain evidence="1 2">Lewin</strain>
    </source>
</reference>